<sequence length="84" mass="9548">MSVHVFEKTFIFSNPIDLTALHETLVIAVILYQLLQTRLMITLEKSTLAFLSDSTSMIDPPGVMVIFSMSRHGKSRYCDICRQP</sequence>
<name>A0A074XJC4_AURPU</name>
<reference evidence="2 3" key="1">
    <citation type="journal article" date="2014" name="BMC Genomics">
        <title>Genome sequencing of four Aureobasidium pullulans varieties: biotechnological potential, stress tolerance, and description of new species.</title>
        <authorList>
            <person name="Gostin Ar C."/>
            <person name="Ohm R.A."/>
            <person name="Kogej T."/>
            <person name="Sonjak S."/>
            <person name="Turk M."/>
            <person name="Zajc J."/>
            <person name="Zalar P."/>
            <person name="Grube M."/>
            <person name="Sun H."/>
            <person name="Han J."/>
            <person name="Sharma A."/>
            <person name="Chiniquy J."/>
            <person name="Ngan C.Y."/>
            <person name="Lipzen A."/>
            <person name="Barry K."/>
            <person name="Grigoriev I.V."/>
            <person name="Gunde-Cimerman N."/>
        </authorList>
    </citation>
    <scope>NUCLEOTIDE SEQUENCE [LARGE SCALE GENOMIC DNA]</scope>
    <source>
        <strain evidence="2 3">EXF-150</strain>
    </source>
</reference>
<evidence type="ECO:0000313" key="3">
    <source>
        <dbReference type="Proteomes" id="UP000030706"/>
    </source>
</evidence>
<organism evidence="2 3">
    <name type="scientific">Aureobasidium pullulans EXF-150</name>
    <dbReference type="NCBI Taxonomy" id="1043002"/>
    <lineage>
        <taxon>Eukaryota</taxon>
        <taxon>Fungi</taxon>
        <taxon>Dikarya</taxon>
        <taxon>Ascomycota</taxon>
        <taxon>Pezizomycotina</taxon>
        <taxon>Dothideomycetes</taxon>
        <taxon>Dothideomycetidae</taxon>
        <taxon>Dothideales</taxon>
        <taxon>Saccotheciaceae</taxon>
        <taxon>Aureobasidium</taxon>
    </lineage>
</organism>
<gene>
    <name evidence="2" type="ORF">M438DRAFT_22927</name>
</gene>
<dbReference type="Proteomes" id="UP000030706">
    <property type="component" value="Unassembled WGS sequence"/>
</dbReference>
<evidence type="ECO:0000313" key="2">
    <source>
        <dbReference type="EMBL" id="KEQ83814.1"/>
    </source>
</evidence>
<keyword evidence="1" id="KW-0812">Transmembrane</keyword>
<proteinExistence type="predicted"/>
<dbReference type="RefSeq" id="XP_029760001.1">
    <property type="nucleotide sequence ID" value="XM_029899460.1"/>
</dbReference>
<evidence type="ECO:0000256" key="1">
    <source>
        <dbReference type="SAM" id="Phobius"/>
    </source>
</evidence>
<keyword evidence="3" id="KW-1185">Reference proteome</keyword>
<feature type="transmembrane region" description="Helical" evidence="1">
    <location>
        <begin position="16"/>
        <end position="35"/>
    </location>
</feature>
<dbReference type="GeneID" id="40741766"/>
<protein>
    <submittedName>
        <fullName evidence="2">Uncharacterized protein</fullName>
    </submittedName>
</protein>
<accession>A0A074XJC4</accession>
<keyword evidence="1" id="KW-0472">Membrane</keyword>
<dbReference type="EMBL" id="KL584983">
    <property type="protein sequence ID" value="KEQ83814.1"/>
    <property type="molecule type" value="Genomic_DNA"/>
</dbReference>
<dbReference type="HOGENOM" id="CLU_2527072_0_0_1"/>
<keyword evidence="1" id="KW-1133">Transmembrane helix</keyword>
<dbReference type="AlphaFoldDB" id="A0A074XJC4"/>